<accession>A0AAW0A882</accession>
<reference evidence="2 3" key="1">
    <citation type="journal article" date="2024" name="J Genomics">
        <title>Draft genome sequencing and assembly of Favolaschia claudopus CIRM-BRFM 2984 isolated from oak limbs.</title>
        <authorList>
            <person name="Navarro D."/>
            <person name="Drula E."/>
            <person name="Chaduli D."/>
            <person name="Cazenave R."/>
            <person name="Ahrendt S."/>
            <person name="Wang J."/>
            <person name="Lipzen A."/>
            <person name="Daum C."/>
            <person name="Barry K."/>
            <person name="Grigoriev I.V."/>
            <person name="Favel A."/>
            <person name="Rosso M.N."/>
            <person name="Martin F."/>
        </authorList>
    </citation>
    <scope>NUCLEOTIDE SEQUENCE [LARGE SCALE GENOMIC DNA]</scope>
    <source>
        <strain evidence="2 3">CIRM-BRFM 2984</strain>
    </source>
</reference>
<feature type="compositionally biased region" description="Pro residues" evidence="1">
    <location>
        <begin position="89"/>
        <end position="113"/>
    </location>
</feature>
<evidence type="ECO:0000313" key="2">
    <source>
        <dbReference type="EMBL" id="KAK7002397.1"/>
    </source>
</evidence>
<dbReference type="Proteomes" id="UP001362999">
    <property type="component" value="Unassembled WGS sequence"/>
</dbReference>
<evidence type="ECO:0000313" key="3">
    <source>
        <dbReference type="Proteomes" id="UP001362999"/>
    </source>
</evidence>
<organism evidence="2 3">
    <name type="scientific">Favolaschia claudopus</name>
    <dbReference type="NCBI Taxonomy" id="2862362"/>
    <lineage>
        <taxon>Eukaryota</taxon>
        <taxon>Fungi</taxon>
        <taxon>Dikarya</taxon>
        <taxon>Basidiomycota</taxon>
        <taxon>Agaricomycotina</taxon>
        <taxon>Agaricomycetes</taxon>
        <taxon>Agaricomycetidae</taxon>
        <taxon>Agaricales</taxon>
        <taxon>Marasmiineae</taxon>
        <taxon>Mycenaceae</taxon>
        <taxon>Favolaschia</taxon>
    </lineage>
</organism>
<protein>
    <submittedName>
        <fullName evidence="2">Uncharacterized protein</fullName>
    </submittedName>
</protein>
<dbReference type="EMBL" id="JAWWNJ010000079">
    <property type="protein sequence ID" value="KAK7002397.1"/>
    <property type="molecule type" value="Genomic_DNA"/>
</dbReference>
<dbReference type="AlphaFoldDB" id="A0AAW0A882"/>
<keyword evidence="3" id="KW-1185">Reference proteome</keyword>
<feature type="compositionally biased region" description="Pro residues" evidence="1">
    <location>
        <begin position="64"/>
        <end position="74"/>
    </location>
</feature>
<evidence type="ECO:0000256" key="1">
    <source>
        <dbReference type="SAM" id="MobiDB-lite"/>
    </source>
</evidence>
<name>A0AAW0A882_9AGAR</name>
<feature type="region of interest" description="Disordered" evidence="1">
    <location>
        <begin position="57"/>
        <end position="113"/>
    </location>
</feature>
<comment type="caution">
    <text evidence="2">The sequence shown here is derived from an EMBL/GenBank/DDBJ whole genome shotgun (WGS) entry which is preliminary data.</text>
</comment>
<sequence length="113" mass="12480">MASYPHESINCPAIPHRGIVCNNRKPTMLICSGRHEPYHRDLRYNALWVAERRKAQGPAYGAPPDLPPDNPPSPSFTLDPALAYLPSQYLPPPPSQLPALPPSQLYPPPPDVL</sequence>
<gene>
    <name evidence="2" type="ORF">R3P38DRAFT_3215552</name>
</gene>
<proteinExistence type="predicted"/>